<accession>A0A542DBT3</accession>
<dbReference type="SUPFAM" id="SSF55048">
    <property type="entry name" value="Probable ACP-binding domain of malonyl-CoA ACP transacylase"/>
    <property type="match status" value="1"/>
</dbReference>
<comment type="caution">
    <text evidence="4">The sequence shown here is derived from an EMBL/GenBank/DDBJ whole genome shotgun (WGS) entry which is preliminary data.</text>
</comment>
<dbReference type="SUPFAM" id="SSF52151">
    <property type="entry name" value="FabD/lysophospholipase-like"/>
    <property type="match status" value="1"/>
</dbReference>
<dbReference type="InterPro" id="IPR014043">
    <property type="entry name" value="Acyl_transferase_dom"/>
</dbReference>
<dbReference type="PANTHER" id="PTHR43775">
    <property type="entry name" value="FATTY ACID SYNTHASE"/>
    <property type="match status" value="1"/>
</dbReference>
<dbReference type="SMART" id="SM00827">
    <property type="entry name" value="PKS_AT"/>
    <property type="match status" value="1"/>
</dbReference>
<dbReference type="EMBL" id="VFML01000001">
    <property type="protein sequence ID" value="TQJ00527.1"/>
    <property type="molecule type" value="Genomic_DNA"/>
</dbReference>
<dbReference type="PANTHER" id="PTHR43775:SF37">
    <property type="entry name" value="SI:DKEY-61P9.11"/>
    <property type="match status" value="1"/>
</dbReference>
<keyword evidence="2" id="KW-0597">Phosphoprotein</keyword>
<organism evidence="4 5">
    <name type="scientific">Amycolatopsis cihanbeyliensis</name>
    <dbReference type="NCBI Taxonomy" id="1128664"/>
    <lineage>
        <taxon>Bacteria</taxon>
        <taxon>Bacillati</taxon>
        <taxon>Actinomycetota</taxon>
        <taxon>Actinomycetes</taxon>
        <taxon>Pseudonocardiales</taxon>
        <taxon>Pseudonocardiaceae</taxon>
        <taxon>Amycolatopsis</taxon>
    </lineage>
</organism>
<reference evidence="4 5" key="1">
    <citation type="submission" date="2019-06" db="EMBL/GenBank/DDBJ databases">
        <title>Sequencing the genomes of 1000 actinobacteria strains.</title>
        <authorList>
            <person name="Klenk H.-P."/>
        </authorList>
    </citation>
    <scope>NUCLEOTIDE SEQUENCE [LARGE SCALE GENOMIC DNA]</scope>
    <source>
        <strain evidence="4 5">DSM 45679</strain>
    </source>
</reference>
<dbReference type="Gene3D" id="3.30.70.250">
    <property type="entry name" value="Malonyl-CoA ACP transacylase, ACP-binding"/>
    <property type="match status" value="1"/>
</dbReference>
<dbReference type="InterPro" id="IPR016035">
    <property type="entry name" value="Acyl_Trfase/lysoPLipase"/>
</dbReference>
<dbReference type="Pfam" id="PF00698">
    <property type="entry name" value="Acyl_transf_1"/>
    <property type="match status" value="1"/>
</dbReference>
<dbReference type="RefSeq" id="WP_141995449.1">
    <property type="nucleotide sequence ID" value="NZ_VFML01000001.1"/>
</dbReference>
<feature type="domain" description="Malonyl-CoA:ACP transacylase (MAT)" evidence="3">
    <location>
        <begin position="9"/>
        <end position="305"/>
    </location>
</feature>
<protein>
    <submittedName>
        <fullName evidence="4">Acyl transferase family protein</fullName>
    </submittedName>
</protein>
<dbReference type="Proteomes" id="UP000320876">
    <property type="component" value="Unassembled WGS sequence"/>
</dbReference>
<evidence type="ECO:0000313" key="4">
    <source>
        <dbReference type="EMBL" id="TQJ00527.1"/>
    </source>
</evidence>
<dbReference type="GO" id="GO:0004312">
    <property type="term" value="F:fatty acid synthase activity"/>
    <property type="evidence" value="ECO:0007669"/>
    <property type="project" value="TreeGrafter"/>
</dbReference>
<dbReference type="InterPro" id="IPR016036">
    <property type="entry name" value="Malonyl_transacylase_ACP-bd"/>
</dbReference>
<keyword evidence="5" id="KW-1185">Reference proteome</keyword>
<name>A0A542DBT3_AMYCI</name>
<keyword evidence="1" id="KW-0596">Phosphopantetheine</keyword>
<gene>
    <name evidence="4" type="ORF">FB471_0153</name>
</gene>
<dbReference type="GO" id="GO:0006633">
    <property type="term" value="P:fatty acid biosynthetic process"/>
    <property type="evidence" value="ECO:0007669"/>
    <property type="project" value="TreeGrafter"/>
</dbReference>
<dbReference type="OrthoDB" id="4726421at2"/>
<evidence type="ECO:0000256" key="2">
    <source>
        <dbReference type="ARBA" id="ARBA00022553"/>
    </source>
</evidence>
<sequence>MAGRPVALLLPGQGAQYPGMAAELYGTEPAFTGAMDDVFGLLGEEGARIRADWLSDEPAVPIDDAVRAQPLLFAIGYAAGQALRAGGIRPDVLLGHSVGELVAAVLAGVIDLPGCARLLLARSAVLVDVPAGGMLAVAAAPRDVAPFLREAYPHVVLGAVNAPRQVVLAGTEPELSTIEHELSTAGFRCARVLSRQPFHSPAVRQAARRLAVVAARLELRSPRVPIRSTRTGRLVTSTEATDPTFWTHQVAEPVLFWPALEGLLGTGNYLLVESGPGAGLTTLARRHPKVRSGHSEVLALSPPGAAGTLETWRSAIRRLPIAEPVHEPRKLWYSGRTS</sequence>
<dbReference type="Gene3D" id="3.40.366.10">
    <property type="entry name" value="Malonyl-Coenzyme A Acyl Carrier Protein, domain 2"/>
    <property type="match status" value="1"/>
</dbReference>
<dbReference type="InterPro" id="IPR050091">
    <property type="entry name" value="PKS_NRPS_Biosynth_Enz"/>
</dbReference>
<evidence type="ECO:0000313" key="5">
    <source>
        <dbReference type="Proteomes" id="UP000320876"/>
    </source>
</evidence>
<dbReference type="InterPro" id="IPR001227">
    <property type="entry name" value="Ac_transferase_dom_sf"/>
</dbReference>
<proteinExistence type="predicted"/>
<evidence type="ECO:0000256" key="1">
    <source>
        <dbReference type="ARBA" id="ARBA00022450"/>
    </source>
</evidence>
<evidence type="ECO:0000259" key="3">
    <source>
        <dbReference type="SMART" id="SM00827"/>
    </source>
</evidence>
<keyword evidence="4" id="KW-0808">Transferase</keyword>
<dbReference type="AlphaFoldDB" id="A0A542DBT3"/>